<dbReference type="Pfam" id="PF11716">
    <property type="entry name" value="MDMPI_N"/>
    <property type="match status" value="1"/>
</dbReference>
<dbReference type="SUPFAM" id="SSF109854">
    <property type="entry name" value="DinB/YfiT-like putative metalloenzymes"/>
    <property type="match status" value="1"/>
</dbReference>
<proteinExistence type="predicted"/>
<accession>A0A1Q8CS36</accession>
<name>A0A1Q8CS36_9PSEU</name>
<organism evidence="2 3">
    <name type="scientific">Actinophytocola xanthii</name>
    <dbReference type="NCBI Taxonomy" id="1912961"/>
    <lineage>
        <taxon>Bacteria</taxon>
        <taxon>Bacillati</taxon>
        <taxon>Actinomycetota</taxon>
        <taxon>Actinomycetes</taxon>
        <taxon>Pseudonocardiales</taxon>
        <taxon>Pseudonocardiaceae</taxon>
    </lineage>
</organism>
<comment type="caution">
    <text evidence="2">The sequence shown here is derived from an EMBL/GenBank/DDBJ whole genome shotgun (WGS) entry which is preliminary data.</text>
</comment>
<dbReference type="RefSeq" id="WP_075125886.1">
    <property type="nucleotide sequence ID" value="NZ_MSIE01000020.1"/>
</dbReference>
<reference evidence="2 3" key="1">
    <citation type="submission" date="2016-12" db="EMBL/GenBank/DDBJ databases">
        <title>The draft genome sequence of Actinophytocola sp. 11-183.</title>
        <authorList>
            <person name="Wang W."/>
            <person name="Yuan L."/>
        </authorList>
    </citation>
    <scope>NUCLEOTIDE SEQUENCE [LARGE SCALE GENOMIC DNA]</scope>
    <source>
        <strain evidence="2 3">11-183</strain>
    </source>
</reference>
<dbReference type="InterPro" id="IPR024344">
    <property type="entry name" value="MDMPI_metal-binding"/>
</dbReference>
<dbReference type="InterPro" id="IPR017520">
    <property type="entry name" value="CHP03086"/>
</dbReference>
<evidence type="ECO:0000259" key="1">
    <source>
        <dbReference type="Pfam" id="PF11716"/>
    </source>
</evidence>
<dbReference type="NCBIfam" id="TIGR03086">
    <property type="entry name" value="TIGR03086 family metal-binding protein"/>
    <property type="match status" value="1"/>
</dbReference>
<dbReference type="InterPro" id="IPR017517">
    <property type="entry name" value="Maleyloyr_isom"/>
</dbReference>
<dbReference type="AlphaFoldDB" id="A0A1Q8CS36"/>
<dbReference type="Gene3D" id="1.20.120.450">
    <property type="entry name" value="dinb family like domain"/>
    <property type="match status" value="1"/>
</dbReference>
<dbReference type="NCBIfam" id="TIGR03083">
    <property type="entry name" value="maleylpyruvate isomerase family mycothiol-dependent enzyme"/>
    <property type="match status" value="1"/>
</dbReference>
<dbReference type="Proteomes" id="UP000185596">
    <property type="component" value="Unassembled WGS sequence"/>
</dbReference>
<protein>
    <submittedName>
        <fullName evidence="2">TIGR03086 family protein</fullName>
    </submittedName>
</protein>
<gene>
    <name evidence="2" type="ORF">BU204_12890</name>
</gene>
<evidence type="ECO:0000313" key="2">
    <source>
        <dbReference type="EMBL" id="OLF17147.1"/>
    </source>
</evidence>
<dbReference type="STRING" id="1912961.BU204_12890"/>
<keyword evidence="3" id="KW-1185">Reference proteome</keyword>
<sequence>MTEHGVGEVRELHRRALSATGEVVAGVRPADLGRPTPCARWSLEDLLVHLVNENRGYAAGALGAPAIVSIWYSADLEPGPYSAYQESADRVRRAFATPGVHEGSIEVREFDHLPAPVAIGMHFVDVLVHGWDVAVSIGEPYRPDPRSAATALAIASGWPPDHRRRAEFGPAVAVPDTASDFARLLGLLGRDPAWRPPRS</sequence>
<feature type="domain" description="Mycothiol-dependent maleylpyruvate isomerase metal-binding" evidence="1">
    <location>
        <begin position="14"/>
        <end position="134"/>
    </location>
</feature>
<dbReference type="InterPro" id="IPR034660">
    <property type="entry name" value="DinB/YfiT-like"/>
</dbReference>
<evidence type="ECO:0000313" key="3">
    <source>
        <dbReference type="Proteomes" id="UP000185596"/>
    </source>
</evidence>
<dbReference type="GO" id="GO:0046872">
    <property type="term" value="F:metal ion binding"/>
    <property type="evidence" value="ECO:0007669"/>
    <property type="project" value="InterPro"/>
</dbReference>
<dbReference type="OrthoDB" id="5185819at2"/>
<dbReference type="EMBL" id="MSIE01000020">
    <property type="protein sequence ID" value="OLF17147.1"/>
    <property type="molecule type" value="Genomic_DNA"/>
</dbReference>